<keyword evidence="2" id="KW-1185">Reference proteome</keyword>
<organism evidence="1 2">
    <name type="scientific">Streptomyces coacervatus</name>
    <dbReference type="NCBI Taxonomy" id="647381"/>
    <lineage>
        <taxon>Bacteria</taxon>
        <taxon>Bacillati</taxon>
        <taxon>Actinomycetota</taxon>
        <taxon>Actinomycetes</taxon>
        <taxon>Kitasatosporales</taxon>
        <taxon>Streptomycetaceae</taxon>
        <taxon>Streptomyces</taxon>
    </lineage>
</organism>
<gene>
    <name evidence="1" type="ORF">GCM10022403_079620</name>
</gene>
<evidence type="ECO:0000313" key="1">
    <source>
        <dbReference type="EMBL" id="GAA3834904.1"/>
    </source>
</evidence>
<protein>
    <submittedName>
        <fullName evidence="1">Uncharacterized protein</fullName>
    </submittedName>
</protein>
<accession>A0ABP7J629</accession>
<reference evidence="2" key="1">
    <citation type="journal article" date="2019" name="Int. J. Syst. Evol. Microbiol.">
        <title>The Global Catalogue of Microorganisms (GCM) 10K type strain sequencing project: providing services to taxonomists for standard genome sequencing and annotation.</title>
        <authorList>
            <consortium name="The Broad Institute Genomics Platform"/>
            <consortium name="The Broad Institute Genome Sequencing Center for Infectious Disease"/>
            <person name="Wu L."/>
            <person name="Ma J."/>
        </authorList>
    </citation>
    <scope>NUCLEOTIDE SEQUENCE [LARGE SCALE GENOMIC DNA]</scope>
    <source>
        <strain evidence="2">JCM 17138</strain>
    </source>
</reference>
<sequence length="70" mass="7406">MAVQLTTWIGVEGVVRSPTWKVRCVSPCLEGSANAARGEPHVAATIEAATEQPLNTGMPNAYAGGKEFMF</sequence>
<proteinExistence type="predicted"/>
<dbReference type="EMBL" id="BAABDE010000031">
    <property type="protein sequence ID" value="GAA3834904.1"/>
    <property type="molecule type" value="Genomic_DNA"/>
</dbReference>
<name>A0ABP7J629_9ACTN</name>
<comment type="caution">
    <text evidence="1">The sequence shown here is derived from an EMBL/GenBank/DDBJ whole genome shotgun (WGS) entry which is preliminary data.</text>
</comment>
<dbReference type="Proteomes" id="UP001501009">
    <property type="component" value="Unassembled WGS sequence"/>
</dbReference>
<evidence type="ECO:0000313" key="2">
    <source>
        <dbReference type="Proteomes" id="UP001501009"/>
    </source>
</evidence>